<dbReference type="InterPro" id="IPR042211">
    <property type="entry name" value="CRISPR-assoc_Cas1_N"/>
</dbReference>
<dbReference type="InterPro" id="IPR022765">
    <property type="entry name" value="Dna2/Cas4_DUF83"/>
</dbReference>
<feature type="binding site" evidence="10">
    <location>
        <position position="445"/>
    </location>
    <ligand>
        <name>Mn(2+)</name>
        <dbReference type="ChEBI" id="CHEBI:29035"/>
    </ligand>
</feature>
<evidence type="ECO:0000256" key="10">
    <source>
        <dbReference type="HAMAP-Rule" id="MF_01470"/>
    </source>
</evidence>
<keyword evidence="5 10" id="KW-0460">Magnesium</keyword>
<dbReference type="EC" id="3.1.-.-" evidence="10"/>
<dbReference type="PANTHER" id="PTHR34353">
    <property type="entry name" value="CRISPR-ASSOCIATED ENDONUCLEASE CAS1 1"/>
    <property type="match status" value="1"/>
</dbReference>
<evidence type="ECO:0000256" key="6">
    <source>
        <dbReference type="ARBA" id="ARBA00023118"/>
    </source>
</evidence>
<comment type="subunit">
    <text evidence="9 10">Homodimer, forms a heterotetramer with a Cas2 homodimer.</text>
</comment>
<keyword evidence="2 10" id="KW-0479">Metal-binding</keyword>
<dbReference type="InterPro" id="IPR050646">
    <property type="entry name" value="Cas1"/>
</dbReference>
<evidence type="ECO:0000256" key="3">
    <source>
        <dbReference type="ARBA" id="ARBA00022759"/>
    </source>
</evidence>
<dbReference type="Gene3D" id="1.20.120.920">
    <property type="entry name" value="CRISPR-associated endonuclease Cas1, C-terminal domain"/>
    <property type="match status" value="1"/>
</dbReference>
<keyword evidence="6 10" id="KW-0051">Antiviral defense</keyword>
<comment type="caution">
    <text evidence="13">The sequence shown here is derived from an EMBL/GenBank/DDBJ whole genome shotgun (WGS) entry which is preliminary data.</text>
</comment>
<dbReference type="NCBIfam" id="TIGR00287">
    <property type="entry name" value="cas1"/>
    <property type="match status" value="1"/>
</dbReference>
<dbReference type="InterPro" id="IPR002729">
    <property type="entry name" value="CRISPR-assoc_Cas1"/>
</dbReference>
<reference evidence="14" key="1">
    <citation type="submission" date="2021-02" db="EMBL/GenBank/DDBJ databases">
        <title>Leucobacter sp. CX169.</title>
        <authorList>
            <person name="Cheng Y."/>
        </authorList>
    </citation>
    <scope>NUCLEOTIDE SEQUENCE [LARGE SCALE GENOMIC DNA]</scope>
    <source>
        <strain evidence="14">JY899</strain>
    </source>
</reference>
<evidence type="ECO:0000256" key="1">
    <source>
        <dbReference type="ARBA" id="ARBA00022722"/>
    </source>
</evidence>
<sequence length="538" mass="59580">MTGSYPSSQEESLPISLIAHTLFCHRRAWLEAMGEKSPQSWAMRVGDSDHRRTHETTTGTSRRLRGIDVADLENGFHGRIDTADILPSGGLRLTEYKATPVRREAVVSEASRVQLALQTMALEFQGYKVEEHSVFFTTHHQQVPVILDDRDREMALSAVETTRTIVGATVAPRPLIDDRRCYSCSHVSLCLPDERAEERVTRQIKVSDPAGQVLHLSTYGARASLKSGRIIVQYQGEELASLPIEQVNSVVVHGNVDLSSALQRELLWRAIPLVWCSSSGRVVGWARSAHSPNGLARVEQHLASAEGRLGLAREFIVAKISNQATFLRRYAKVNTDVKQLRLLQSQVAEALTIGQIFGIEGIAAGVYFNNFEEFLNAKVRGQVGDFPGRVGRGASDPVNICLNYTYALLQSEVLRAVVACGLDPHAGFLHSANRNKPALVLDLMEEFRAPIADSVVVGALNNGEVAVGRFQTAGSSLRIDDRSRKSLIAAFERRVETEFTHPVFGYKVSWRRAMEIQARMVLGYLDGSQNRYVGIRVR</sequence>
<evidence type="ECO:0000313" key="13">
    <source>
        <dbReference type="EMBL" id="MBM9433923.1"/>
    </source>
</evidence>
<keyword evidence="1 10" id="KW-0540">Nuclease</keyword>
<dbReference type="Gene3D" id="3.90.320.10">
    <property type="match status" value="1"/>
</dbReference>
<evidence type="ECO:0000256" key="9">
    <source>
        <dbReference type="ARBA" id="ARBA00038592"/>
    </source>
</evidence>
<feature type="binding site" evidence="10">
    <location>
        <position position="360"/>
    </location>
    <ligand>
        <name>Mn(2+)</name>
        <dbReference type="ChEBI" id="CHEBI:29035"/>
    </ligand>
</feature>
<evidence type="ECO:0000256" key="2">
    <source>
        <dbReference type="ARBA" id="ARBA00022723"/>
    </source>
</evidence>
<evidence type="ECO:0000259" key="12">
    <source>
        <dbReference type="Pfam" id="PF01930"/>
    </source>
</evidence>
<accession>A0ABS2THU5</accession>
<organism evidence="13 14">
    <name type="scientific">Flaviflexus equikiangi</name>
    <dbReference type="NCBI Taxonomy" id="2758573"/>
    <lineage>
        <taxon>Bacteria</taxon>
        <taxon>Bacillati</taxon>
        <taxon>Actinomycetota</taxon>
        <taxon>Actinomycetes</taxon>
        <taxon>Actinomycetales</taxon>
        <taxon>Actinomycetaceae</taxon>
        <taxon>Flaviflexus</taxon>
    </lineage>
</organism>
<evidence type="ECO:0000313" key="14">
    <source>
        <dbReference type="Proteomes" id="UP000705983"/>
    </source>
</evidence>
<evidence type="ECO:0000256" key="7">
    <source>
        <dbReference type="ARBA" id="ARBA00023125"/>
    </source>
</evidence>
<comment type="similarity">
    <text evidence="10">Belongs to the CRISPR-associated endonuclease Cas1 family.</text>
</comment>
<dbReference type="Proteomes" id="UP000705983">
    <property type="component" value="Unassembled WGS sequence"/>
</dbReference>
<gene>
    <name evidence="10 13" type="primary">cas1</name>
    <name evidence="13" type="ORF">JVW63_09485</name>
</gene>
<dbReference type="EMBL" id="JAFFJS010000006">
    <property type="protein sequence ID" value="MBM9433923.1"/>
    <property type="molecule type" value="Genomic_DNA"/>
</dbReference>
<evidence type="ECO:0000256" key="5">
    <source>
        <dbReference type="ARBA" id="ARBA00022842"/>
    </source>
</evidence>
<dbReference type="Gene3D" id="3.100.10.20">
    <property type="entry name" value="CRISPR-associated endonuclease Cas1, N-terminal domain"/>
    <property type="match status" value="1"/>
</dbReference>
<dbReference type="Pfam" id="PF01930">
    <property type="entry name" value="Cas_Cas4"/>
    <property type="match status" value="1"/>
</dbReference>
<feature type="domain" description="DUF83" evidence="12">
    <location>
        <begin position="16"/>
        <end position="191"/>
    </location>
</feature>
<evidence type="ECO:0000256" key="11">
    <source>
        <dbReference type="SAM" id="MobiDB-lite"/>
    </source>
</evidence>
<feature type="compositionally biased region" description="Basic and acidic residues" evidence="11">
    <location>
        <begin position="46"/>
        <end position="55"/>
    </location>
</feature>
<comment type="cofactor">
    <cofactor evidence="10">
        <name>Mg(2+)</name>
        <dbReference type="ChEBI" id="CHEBI:18420"/>
    </cofactor>
    <cofactor evidence="10">
        <name>Mn(2+)</name>
        <dbReference type="ChEBI" id="CHEBI:29035"/>
    </cofactor>
</comment>
<feature type="region of interest" description="Disordered" evidence="11">
    <location>
        <begin position="41"/>
        <end position="61"/>
    </location>
</feature>
<feature type="binding site" evidence="10">
    <location>
        <position position="430"/>
    </location>
    <ligand>
        <name>Mn(2+)</name>
        <dbReference type="ChEBI" id="CHEBI:29035"/>
    </ligand>
</feature>
<dbReference type="Pfam" id="PF01867">
    <property type="entry name" value="Cas_Cas1"/>
    <property type="match status" value="1"/>
</dbReference>
<dbReference type="CDD" id="cd09634">
    <property type="entry name" value="Cas1_I-II-III"/>
    <property type="match status" value="1"/>
</dbReference>
<keyword evidence="7 10" id="KW-0238">DNA-binding</keyword>
<dbReference type="RefSeq" id="WP_187997015.1">
    <property type="nucleotide sequence ID" value="NZ_JACEXG010000006.1"/>
</dbReference>
<dbReference type="HAMAP" id="MF_01470">
    <property type="entry name" value="Cas1"/>
    <property type="match status" value="1"/>
</dbReference>
<comment type="function">
    <text evidence="10">CRISPR (clustered regularly interspaced short palindromic repeat), is an adaptive immune system that provides protection against mobile genetic elements (viruses, transposable elements and conjugative plasmids). CRISPR clusters contain spacers, sequences complementary to antecedent mobile elements, and target invading nucleic acids. CRISPR clusters are transcribed and processed into CRISPR RNA (crRNA). Acts as a dsDNA endonuclease. Involved in the integration of spacer DNA into the CRISPR cassette.</text>
</comment>
<keyword evidence="8 10" id="KW-0464">Manganese</keyword>
<dbReference type="GO" id="GO:0004519">
    <property type="term" value="F:endonuclease activity"/>
    <property type="evidence" value="ECO:0007669"/>
    <property type="project" value="UniProtKB-KW"/>
</dbReference>
<dbReference type="PANTHER" id="PTHR34353:SF2">
    <property type="entry name" value="CRISPR-ASSOCIATED ENDONUCLEASE CAS1 1"/>
    <property type="match status" value="1"/>
</dbReference>
<dbReference type="InterPro" id="IPR042206">
    <property type="entry name" value="CRISPR-assoc_Cas1_C"/>
</dbReference>
<proteinExistence type="inferred from homology"/>
<dbReference type="InterPro" id="IPR011604">
    <property type="entry name" value="PDDEXK-like_dom_sf"/>
</dbReference>
<name>A0ABS2THU5_9ACTO</name>
<evidence type="ECO:0000256" key="8">
    <source>
        <dbReference type="ARBA" id="ARBA00023211"/>
    </source>
</evidence>
<keyword evidence="3 10" id="KW-0255">Endonuclease</keyword>
<keyword evidence="4 10" id="KW-0378">Hydrolase</keyword>
<evidence type="ECO:0000256" key="4">
    <source>
        <dbReference type="ARBA" id="ARBA00022801"/>
    </source>
</evidence>
<keyword evidence="14" id="KW-1185">Reference proteome</keyword>
<protein>
    <recommendedName>
        <fullName evidence="10">CRISPR-associated endonuclease Cas1</fullName>
        <ecNumber evidence="10">3.1.-.-</ecNumber>
    </recommendedName>
</protein>